<keyword evidence="2" id="KW-0560">Oxidoreductase</keyword>
<accession>A0ABS7KB06</accession>
<dbReference type="SUPFAM" id="SSF51735">
    <property type="entry name" value="NAD(P)-binding Rossmann-fold domains"/>
    <property type="match status" value="1"/>
</dbReference>
<keyword evidence="4" id="KW-1185">Reference proteome</keyword>
<protein>
    <submittedName>
        <fullName evidence="3">SDR family oxidoreductase</fullName>
    </submittedName>
</protein>
<sequence length="250" mass="26484">MDLGITGKIALVTGAGGGIGSSIAKYLNENGAFVYLIDINESGLQDALSTLSHQNLAKTICLNIAHYSEVKNAIDQIVSDHGTPEILVNAAGVAGLNTPIFELKEEEFNRIMSVNLNGTFNMIRHVSAHMAELGRGKIVNIASMAGVAGSNLFQSHYAASKGGVISLTRSAAKELGPKGIHVNGIAPGVIETQMIAEMKEEAREDYMKKIPLQRIGYPDDVGKVALFLSSDLSVYMTGQIINVDGGIIMA</sequence>
<dbReference type="Gene3D" id="3.40.50.720">
    <property type="entry name" value="NAD(P)-binding Rossmann-like Domain"/>
    <property type="match status" value="1"/>
</dbReference>
<dbReference type="InterPro" id="IPR036291">
    <property type="entry name" value="NAD(P)-bd_dom_sf"/>
</dbReference>
<comment type="similarity">
    <text evidence="1">Belongs to the short-chain dehydrogenases/reductases (SDR) family.</text>
</comment>
<comment type="caution">
    <text evidence="3">The sequence shown here is derived from an EMBL/GenBank/DDBJ whole genome shotgun (WGS) entry which is preliminary data.</text>
</comment>
<gene>
    <name evidence="3" type="ORF">H0185_21945</name>
</gene>
<dbReference type="PRINTS" id="PR00081">
    <property type="entry name" value="GDHRDH"/>
</dbReference>
<dbReference type="EMBL" id="JACWFH010000036">
    <property type="protein sequence ID" value="MBY0099434.1"/>
    <property type="molecule type" value="Genomic_DNA"/>
</dbReference>
<dbReference type="PANTHER" id="PTHR42760:SF133">
    <property type="entry name" value="3-OXOACYL-[ACYL-CARRIER-PROTEIN] REDUCTASE"/>
    <property type="match status" value="1"/>
</dbReference>
<evidence type="ECO:0000256" key="2">
    <source>
        <dbReference type="ARBA" id="ARBA00023002"/>
    </source>
</evidence>
<evidence type="ECO:0000313" key="3">
    <source>
        <dbReference type="EMBL" id="MBY0099434.1"/>
    </source>
</evidence>
<dbReference type="PANTHER" id="PTHR42760">
    <property type="entry name" value="SHORT-CHAIN DEHYDROGENASES/REDUCTASES FAMILY MEMBER"/>
    <property type="match status" value="1"/>
</dbReference>
<reference evidence="3 4" key="1">
    <citation type="submission" date="2020-07" db="EMBL/GenBank/DDBJ databases">
        <title>Fungal Genomes of the International Space Station.</title>
        <authorList>
            <person name="Seuylemezian A."/>
            <person name="Singh N.K."/>
            <person name="Wood J."/>
            <person name="Venkateswaran K."/>
        </authorList>
    </citation>
    <scope>NUCLEOTIDE SEQUENCE [LARGE SCALE GENOMIC DNA]</scope>
    <source>
        <strain evidence="3 4">PL-B2</strain>
    </source>
</reference>
<dbReference type="NCBIfam" id="NF005559">
    <property type="entry name" value="PRK07231.1"/>
    <property type="match status" value="1"/>
</dbReference>
<dbReference type="Pfam" id="PF13561">
    <property type="entry name" value="adh_short_C2"/>
    <property type="match status" value="1"/>
</dbReference>
<name>A0ABS7KB06_9BACI</name>
<dbReference type="PRINTS" id="PR00080">
    <property type="entry name" value="SDRFAMILY"/>
</dbReference>
<evidence type="ECO:0000256" key="1">
    <source>
        <dbReference type="ARBA" id="ARBA00006484"/>
    </source>
</evidence>
<proteinExistence type="inferred from homology"/>
<organism evidence="3 4">
    <name type="scientific">Mesobacillus maritimus</name>
    <dbReference type="NCBI Taxonomy" id="1643336"/>
    <lineage>
        <taxon>Bacteria</taxon>
        <taxon>Bacillati</taxon>
        <taxon>Bacillota</taxon>
        <taxon>Bacilli</taxon>
        <taxon>Bacillales</taxon>
        <taxon>Bacillaceae</taxon>
        <taxon>Mesobacillus</taxon>
    </lineage>
</organism>
<dbReference type="RefSeq" id="WP_221875649.1">
    <property type="nucleotide sequence ID" value="NZ_JACWFH010000036.1"/>
</dbReference>
<evidence type="ECO:0000313" key="4">
    <source>
        <dbReference type="Proteomes" id="UP000769780"/>
    </source>
</evidence>
<dbReference type="Proteomes" id="UP000769780">
    <property type="component" value="Unassembled WGS sequence"/>
</dbReference>
<dbReference type="NCBIfam" id="NF009466">
    <property type="entry name" value="PRK12826.1-2"/>
    <property type="match status" value="1"/>
</dbReference>
<dbReference type="InterPro" id="IPR002347">
    <property type="entry name" value="SDR_fam"/>
</dbReference>